<feature type="transmembrane region" description="Helical" evidence="11">
    <location>
        <begin position="9"/>
        <end position="27"/>
    </location>
</feature>
<keyword evidence="14" id="KW-1185">Reference proteome</keyword>
<evidence type="ECO:0000256" key="11">
    <source>
        <dbReference type="SAM" id="Phobius"/>
    </source>
</evidence>
<evidence type="ECO:0000256" key="8">
    <source>
        <dbReference type="PIRSR" id="PIRSR005091-1"/>
    </source>
</evidence>
<dbReference type="Proteomes" id="UP001209318">
    <property type="component" value="Unassembled WGS sequence"/>
</dbReference>
<dbReference type="PANTHER" id="PTHR47371:SF1">
    <property type="entry name" value="LIPOTEICHOIC ACID SYNTHASE-LIKE YQGS"/>
    <property type="match status" value="1"/>
</dbReference>
<keyword evidence="6 7" id="KW-0472">Membrane</keyword>
<keyword evidence="9" id="KW-0464">Manganese</keyword>
<feature type="transmembrane region" description="Helical" evidence="11">
    <location>
        <begin position="123"/>
        <end position="140"/>
    </location>
</feature>
<reference evidence="13" key="1">
    <citation type="submission" date="2022-10" db="EMBL/GenBank/DDBJ databases">
        <title>Description of Fervidibacillus gen. nov. in the family Fervidibacillaceae fam. nov. with two species, Fervidibacillus albus sp. nov., and Fervidibacillus halotolerans sp. nov., isolated from tidal flat sediments.</title>
        <authorList>
            <person name="Kwon K.K."/>
            <person name="Yang S.-H."/>
        </authorList>
    </citation>
    <scope>NUCLEOTIDE SEQUENCE</scope>
    <source>
        <strain evidence="13">JCM 19140</strain>
    </source>
</reference>
<name>A0AAE3LNG4_9BACI</name>
<feature type="binding site" evidence="10">
    <location>
        <position position="477"/>
    </location>
    <ligand>
        <name>Mn(2+)</name>
        <dbReference type="ChEBI" id="CHEBI:29035"/>
    </ligand>
</feature>
<evidence type="ECO:0000256" key="3">
    <source>
        <dbReference type="ARBA" id="ARBA00022475"/>
    </source>
</evidence>
<dbReference type="PANTHER" id="PTHR47371">
    <property type="entry name" value="LIPOTEICHOIC ACID SYNTHASE"/>
    <property type="match status" value="1"/>
</dbReference>
<comment type="caution">
    <text evidence="13">The sequence shown here is derived from an EMBL/GenBank/DDBJ whole genome shotgun (WGS) entry which is preliminary data.</text>
</comment>
<dbReference type="Pfam" id="PF00884">
    <property type="entry name" value="Sulfatase"/>
    <property type="match status" value="1"/>
</dbReference>
<sequence length="633" mass="73600">MKRLIESKYTIIFLAIFLLWIKTYISYKTAFDITIENKLQEFILFINPISFLLIVFGLSMFIKEKNRNRFIIITYFLVSAILYVNVVFFRYFNDFITLPVLFQTSNYGQLDSSAIAEMYVTDIFYFIDFIILLVVMYFLRKKQSSKQDSTNSTVFTKLERRIFYIITAGIVFINLGLAEMERPELLTRTFERELLVKNIGPYNYTVYDLYLQSKTSAQKVFANGDDLIEIENYLRSNANDSNTSDMFGIAKGKNVIVISLESTQNFVINSKVNGEEITPFLNDFIKESYYFDNFYHQTGQGKTSDSEFIIDNSFYGLGRGAVFFTHSENEYNALPEILSHNNYYTASLHANNKTFWNRELMYHSLGYDRFYNLEDYEVTGENSIGWGLGDISFFEQSIDHLKNMPTPYYAKFITLTNHHPFELDEEDRLIEPYNSSSNTLNNYFTTVRYEDEAIKLFIEQLKEEGLYDNSIIIMYGDHYGISENHNDAMEQYLGKEITPFEEAQLQKVPFIVHIPGQEGKTISSVSGQIDVKPTILGLLGIEAKDDLHFGHDLFAEEQPNFVIFRDGRFVTDKYIYADQICYDKSTGEATDISLCSPFIEKARNELNYSDSIIYGDLLRFYKSEQVNGEESDK</sequence>
<dbReference type="GO" id="GO:0005886">
    <property type="term" value="C:plasma membrane"/>
    <property type="evidence" value="ECO:0007669"/>
    <property type="project" value="UniProtKB-SubCell"/>
</dbReference>
<keyword evidence="4 11" id="KW-0812">Transmembrane</keyword>
<evidence type="ECO:0000256" key="1">
    <source>
        <dbReference type="ARBA" id="ARBA00004651"/>
    </source>
</evidence>
<dbReference type="EMBL" id="JAOUSF010000003">
    <property type="protein sequence ID" value="MCU9613871.1"/>
    <property type="molecule type" value="Genomic_DNA"/>
</dbReference>
<evidence type="ECO:0000259" key="12">
    <source>
        <dbReference type="Pfam" id="PF00884"/>
    </source>
</evidence>
<feature type="transmembrane region" description="Helical" evidence="11">
    <location>
        <begin position="161"/>
        <end position="178"/>
    </location>
</feature>
<feature type="active site" evidence="8">
    <location>
        <position position="303"/>
    </location>
</feature>
<feature type="binding site" evidence="9">
    <location>
        <position position="418"/>
    </location>
    <ligand>
        <name>substrate</name>
    </ligand>
</feature>
<evidence type="ECO:0000256" key="2">
    <source>
        <dbReference type="ARBA" id="ARBA00009983"/>
    </source>
</evidence>
<evidence type="ECO:0000313" key="14">
    <source>
        <dbReference type="Proteomes" id="UP001209318"/>
    </source>
</evidence>
<evidence type="ECO:0000256" key="6">
    <source>
        <dbReference type="ARBA" id="ARBA00023136"/>
    </source>
</evidence>
<feature type="binding site" evidence="10">
    <location>
        <position position="261"/>
    </location>
    <ligand>
        <name>Mn(2+)</name>
        <dbReference type="ChEBI" id="CHEBI:29035"/>
    </ligand>
</feature>
<evidence type="ECO:0000256" key="5">
    <source>
        <dbReference type="ARBA" id="ARBA00022989"/>
    </source>
</evidence>
<proteinExistence type="inferred from homology"/>
<evidence type="ECO:0000256" key="7">
    <source>
        <dbReference type="PIRNR" id="PIRNR005091"/>
    </source>
</evidence>
<dbReference type="PIRSF" id="PIRSF005091">
    <property type="entry name" value="Mmb_sulf_HI1246"/>
    <property type="match status" value="1"/>
</dbReference>
<keyword evidence="5 11" id="KW-1133">Transmembrane helix</keyword>
<dbReference type="GO" id="GO:0046872">
    <property type="term" value="F:metal ion binding"/>
    <property type="evidence" value="ECO:0007669"/>
    <property type="project" value="UniProtKB-KW"/>
</dbReference>
<dbReference type="RefSeq" id="WP_263073109.1">
    <property type="nucleotide sequence ID" value="NZ_JAOUSF010000003.1"/>
</dbReference>
<dbReference type="Gene3D" id="3.30.1120.170">
    <property type="match status" value="1"/>
</dbReference>
<dbReference type="InterPro" id="IPR017850">
    <property type="entry name" value="Alkaline_phosphatase_core_sf"/>
</dbReference>
<dbReference type="CDD" id="cd16015">
    <property type="entry name" value="LTA_synthase"/>
    <property type="match status" value="1"/>
</dbReference>
<dbReference type="SUPFAM" id="SSF53649">
    <property type="entry name" value="Alkaline phosphatase-like"/>
    <property type="match status" value="1"/>
</dbReference>
<dbReference type="InterPro" id="IPR050448">
    <property type="entry name" value="OpgB/LTA_synthase_biosynth"/>
</dbReference>
<evidence type="ECO:0000256" key="4">
    <source>
        <dbReference type="ARBA" id="ARBA00022692"/>
    </source>
</evidence>
<evidence type="ECO:0000256" key="10">
    <source>
        <dbReference type="PIRSR" id="PIRSR005091-3"/>
    </source>
</evidence>
<dbReference type="InterPro" id="IPR012160">
    <property type="entry name" value="LtaS-like"/>
</dbReference>
<evidence type="ECO:0000313" key="13">
    <source>
        <dbReference type="EMBL" id="MCU9613871.1"/>
    </source>
</evidence>
<organism evidence="13 14">
    <name type="scientific">Perspicuibacillus lycopersici</name>
    <dbReference type="NCBI Taxonomy" id="1325689"/>
    <lineage>
        <taxon>Bacteria</taxon>
        <taxon>Bacillati</taxon>
        <taxon>Bacillota</taxon>
        <taxon>Bacilli</taxon>
        <taxon>Bacillales</taxon>
        <taxon>Bacillaceae</taxon>
        <taxon>Perspicuibacillus</taxon>
    </lineage>
</organism>
<gene>
    <name evidence="13" type="ORF">OEV98_09895</name>
</gene>
<keyword evidence="3 7" id="KW-1003">Cell membrane</keyword>
<feature type="binding site" evidence="10">
    <location>
        <position position="478"/>
    </location>
    <ligand>
        <name>Mn(2+)</name>
        <dbReference type="ChEBI" id="CHEBI:29035"/>
    </ligand>
</feature>
<feature type="domain" description="Sulfatase N-terminal" evidence="12">
    <location>
        <begin position="253"/>
        <end position="541"/>
    </location>
</feature>
<dbReference type="AlphaFoldDB" id="A0AAE3LNG4"/>
<dbReference type="Gene3D" id="3.40.720.10">
    <property type="entry name" value="Alkaline Phosphatase, subunit A"/>
    <property type="match status" value="1"/>
</dbReference>
<comment type="subcellular location">
    <subcellularLocation>
        <location evidence="1">Cell membrane</location>
        <topology evidence="1">Multi-pass membrane protein</topology>
    </subcellularLocation>
</comment>
<comment type="similarity">
    <text evidence="2 7">Belongs to the LTA synthase family.</text>
</comment>
<feature type="binding site" evidence="10">
    <location>
        <position position="303"/>
    </location>
    <ligand>
        <name>Mn(2+)</name>
        <dbReference type="ChEBI" id="CHEBI:29035"/>
    </ligand>
</feature>
<feature type="transmembrane region" description="Helical" evidence="11">
    <location>
        <begin position="39"/>
        <end position="58"/>
    </location>
</feature>
<protein>
    <submittedName>
        <fullName evidence="13">LTA synthase family protein</fullName>
    </submittedName>
</protein>
<keyword evidence="9" id="KW-0479">Metal-binding</keyword>
<accession>A0AAE3LNG4</accession>
<evidence type="ECO:0000256" key="9">
    <source>
        <dbReference type="PIRSR" id="PIRSR005091-2"/>
    </source>
</evidence>
<feature type="transmembrane region" description="Helical" evidence="11">
    <location>
        <begin position="70"/>
        <end position="92"/>
    </location>
</feature>
<dbReference type="InterPro" id="IPR000917">
    <property type="entry name" value="Sulfatase_N"/>
</dbReference>